<dbReference type="PANTHER" id="PTHR45458">
    <property type="entry name" value="SHORT-CHAIN DEHYDROGENASE/REDUCTASE SDR"/>
    <property type="match status" value="1"/>
</dbReference>
<evidence type="ECO:0000256" key="1">
    <source>
        <dbReference type="RuleBase" id="RU000363"/>
    </source>
</evidence>
<dbReference type="EMBL" id="JAGIKT010000011">
    <property type="protein sequence ID" value="MBP0110887.1"/>
    <property type="molecule type" value="Genomic_DNA"/>
</dbReference>
<dbReference type="InterPro" id="IPR052184">
    <property type="entry name" value="SDR_enzymes"/>
</dbReference>
<dbReference type="Pfam" id="PF00106">
    <property type="entry name" value="adh_short"/>
    <property type="match status" value="1"/>
</dbReference>
<reference evidence="2 3" key="1">
    <citation type="submission" date="2021-03" db="EMBL/GenBank/DDBJ databases">
        <title>Genome Sequence of Bradyrhizobium vignae strain ISRA400.</title>
        <authorList>
            <person name="Tisa L.S."/>
            <person name="Svistoonoff S."/>
            <person name="Hocher V."/>
            <person name="Fall S."/>
            <person name="Zaiya A."/>
            <person name="Naing D."/>
            <person name="Niang N."/>
            <person name="Diouf A."/>
            <person name="Dasylva M.C."/>
            <person name="Toure O."/>
            <person name="Gueye M."/>
            <person name="Gully D."/>
            <person name="Tisseyre P."/>
            <person name="Simpson S."/>
            <person name="Morris K."/>
            <person name="Thomas W.K."/>
        </authorList>
    </citation>
    <scope>NUCLEOTIDE SEQUENCE [LARGE SCALE GENOMIC DNA]</scope>
    <source>
        <strain evidence="2 3">ISRA400</strain>
    </source>
</reference>
<dbReference type="SUPFAM" id="SSF51735">
    <property type="entry name" value="NAD(P)-binding Rossmann-fold domains"/>
    <property type="match status" value="1"/>
</dbReference>
<gene>
    <name evidence="2" type="ORF">JWS04_07245</name>
</gene>
<comment type="caution">
    <text evidence="2">The sequence shown here is derived from an EMBL/GenBank/DDBJ whole genome shotgun (WGS) entry which is preliminary data.</text>
</comment>
<protein>
    <submittedName>
        <fullName evidence="2">SDR family oxidoreductase</fullName>
    </submittedName>
</protein>
<dbReference type="Proteomes" id="UP000669317">
    <property type="component" value="Unassembled WGS sequence"/>
</dbReference>
<organism evidence="2 3">
    <name type="scientific">Bradyrhizobium vignae</name>
    <dbReference type="NCBI Taxonomy" id="1549949"/>
    <lineage>
        <taxon>Bacteria</taxon>
        <taxon>Pseudomonadati</taxon>
        <taxon>Pseudomonadota</taxon>
        <taxon>Alphaproteobacteria</taxon>
        <taxon>Hyphomicrobiales</taxon>
        <taxon>Nitrobacteraceae</taxon>
        <taxon>Bradyrhizobium</taxon>
    </lineage>
</organism>
<dbReference type="Gene3D" id="3.40.50.720">
    <property type="entry name" value="NAD(P)-binding Rossmann-like Domain"/>
    <property type="match status" value="1"/>
</dbReference>
<dbReference type="RefSeq" id="WP_209294698.1">
    <property type="nucleotide sequence ID" value="NZ_JAGIKT010000011.1"/>
</dbReference>
<dbReference type="PANTHER" id="PTHR45458:SF1">
    <property type="entry name" value="SHORT CHAIN DEHYDROGENASE"/>
    <property type="match status" value="1"/>
</dbReference>
<name>A0ABS3ZRV4_9BRAD</name>
<dbReference type="PRINTS" id="PR00080">
    <property type="entry name" value="SDRFAMILY"/>
</dbReference>
<keyword evidence="3" id="KW-1185">Reference proteome</keyword>
<evidence type="ECO:0000313" key="3">
    <source>
        <dbReference type="Proteomes" id="UP000669317"/>
    </source>
</evidence>
<evidence type="ECO:0000313" key="2">
    <source>
        <dbReference type="EMBL" id="MBP0110887.1"/>
    </source>
</evidence>
<dbReference type="CDD" id="cd05325">
    <property type="entry name" value="carb_red_sniffer_like_SDR_c"/>
    <property type="match status" value="1"/>
</dbReference>
<dbReference type="PRINTS" id="PR00081">
    <property type="entry name" value="GDHRDH"/>
</dbReference>
<dbReference type="InterPro" id="IPR036291">
    <property type="entry name" value="NAD(P)-bd_dom_sf"/>
</dbReference>
<sequence length="228" mass="24206">MTTVLITGANRGLGLALAQQYAADGAEVIVCCREPARADALKELAASFSDRVRIMPLDVADESSIASLKRMLADKPIDILINNAGINGLSVNEIEAEGWMTTMRVNALAPMLIAQALRDNLRRGSEKKLVAIASILGSTSSAGGGKYAYRASKAALNNGMRALSRDWASDGILVGILNPGWARTKMGGDDGFISPEESARGLISRIAELTPATSGVFQDYRPGVTIRW</sequence>
<dbReference type="InterPro" id="IPR002347">
    <property type="entry name" value="SDR_fam"/>
</dbReference>
<comment type="similarity">
    <text evidence="1">Belongs to the short-chain dehydrogenases/reductases (SDR) family.</text>
</comment>
<accession>A0ABS3ZRV4</accession>
<proteinExistence type="inferred from homology"/>